<proteinExistence type="predicted"/>
<sequence length="156" mass="17622">MVHIASTDLMEMYPILTESKIETTCTIYDKSKERIGEQVLVNYAFGHPESSLVPLGTQVTLINHGGKQANAFIAWNGEKGDVIENGHSYLYNSVEELSGVAEIVFDMKIVALADIKEGAEITLNYGDSWQEAWDEYVAWFSKRIKKDQNIRSRQMT</sequence>
<keyword evidence="2" id="KW-1185">Reference proteome</keyword>
<reference evidence="1" key="2">
    <citation type="submission" date="2021-04" db="EMBL/GenBank/DDBJ databases">
        <authorList>
            <person name="Podell S."/>
        </authorList>
    </citation>
    <scope>NUCLEOTIDE SEQUENCE</scope>
    <source>
        <strain evidence="1">Hildebrandi</strain>
    </source>
</reference>
<dbReference type="EMBL" id="JAGRRH010000003">
    <property type="protein sequence ID" value="KAG7372017.1"/>
    <property type="molecule type" value="Genomic_DNA"/>
</dbReference>
<reference evidence="1" key="1">
    <citation type="journal article" date="2021" name="Sci. Rep.">
        <title>Diploid genomic architecture of Nitzschia inconspicua, an elite biomass production diatom.</title>
        <authorList>
            <person name="Oliver A."/>
            <person name="Podell S."/>
            <person name="Pinowska A."/>
            <person name="Traller J.C."/>
            <person name="Smith S.R."/>
            <person name="McClure R."/>
            <person name="Beliaev A."/>
            <person name="Bohutskyi P."/>
            <person name="Hill E.A."/>
            <person name="Rabines A."/>
            <person name="Zheng H."/>
            <person name="Allen L.Z."/>
            <person name="Kuo A."/>
            <person name="Grigoriev I.V."/>
            <person name="Allen A.E."/>
            <person name="Hazlebeck D."/>
            <person name="Allen E.E."/>
        </authorList>
    </citation>
    <scope>NUCLEOTIDE SEQUENCE</scope>
    <source>
        <strain evidence="1">Hildebrandi</strain>
    </source>
</reference>
<dbReference type="Proteomes" id="UP000693970">
    <property type="component" value="Unassembled WGS sequence"/>
</dbReference>
<evidence type="ECO:0000313" key="1">
    <source>
        <dbReference type="EMBL" id="KAG7372017.1"/>
    </source>
</evidence>
<name>A0A9K3M184_9STRA</name>
<dbReference type="OrthoDB" id="5560686at2759"/>
<comment type="caution">
    <text evidence="1">The sequence shown here is derived from an EMBL/GenBank/DDBJ whole genome shotgun (WGS) entry which is preliminary data.</text>
</comment>
<accession>A0A9K3M184</accession>
<evidence type="ECO:0000313" key="2">
    <source>
        <dbReference type="Proteomes" id="UP000693970"/>
    </source>
</evidence>
<organism evidence="1 2">
    <name type="scientific">Nitzschia inconspicua</name>
    <dbReference type="NCBI Taxonomy" id="303405"/>
    <lineage>
        <taxon>Eukaryota</taxon>
        <taxon>Sar</taxon>
        <taxon>Stramenopiles</taxon>
        <taxon>Ochrophyta</taxon>
        <taxon>Bacillariophyta</taxon>
        <taxon>Bacillariophyceae</taxon>
        <taxon>Bacillariophycidae</taxon>
        <taxon>Bacillariales</taxon>
        <taxon>Bacillariaceae</taxon>
        <taxon>Nitzschia</taxon>
    </lineage>
</organism>
<evidence type="ECO:0008006" key="3">
    <source>
        <dbReference type="Google" id="ProtNLM"/>
    </source>
</evidence>
<protein>
    <recommendedName>
        <fullName evidence="3">SET domain-containing protein</fullName>
    </recommendedName>
</protein>
<dbReference type="AlphaFoldDB" id="A0A9K3M184"/>
<gene>
    <name evidence="1" type="ORF">IV203_018160</name>
</gene>